<dbReference type="eggNOG" id="ENOG502TIK7">
    <property type="taxonomic scope" value="Eukaryota"/>
</dbReference>
<keyword evidence="3" id="KW-1185">Reference proteome</keyword>
<dbReference type="EMBL" id="DS270780">
    <property type="protein sequence ID" value="EFO97125.1"/>
    <property type="molecule type" value="Genomic_DNA"/>
</dbReference>
<dbReference type="OMA" id="ASNSICH"/>
<protein>
    <submittedName>
        <fullName evidence="2">Uncharacterized protein</fullName>
    </submittedName>
</protein>
<keyword evidence="1" id="KW-0812">Transmembrane</keyword>
<proteinExistence type="predicted"/>
<evidence type="ECO:0000256" key="1">
    <source>
        <dbReference type="SAM" id="Phobius"/>
    </source>
</evidence>
<evidence type="ECO:0000313" key="2">
    <source>
        <dbReference type="EMBL" id="EFO97125.1"/>
    </source>
</evidence>
<keyword evidence="1" id="KW-0472">Membrane</keyword>
<evidence type="ECO:0000313" key="3">
    <source>
        <dbReference type="Proteomes" id="UP000008281"/>
    </source>
</evidence>
<dbReference type="Proteomes" id="UP000008281">
    <property type="component" value="Unassembled WGS sequence"/>
</dbReference>
<sequence length="196" mass="22290">MTNCKFLGYSCLLNQYVPLSVTHLITLLATFAISYGADDICHVDQLLMLPAPEDVYHKQSAKEVFPNATILPSIFVNAPVPAFFENITIPSVLDTPKLLKTFEYNEEDFSENVDDSQDSDDVIHMRCMKIAGFVAQCIIFLFVFTIVTMDVEHFEYPEEAHTFVVHKLHKAQEIQTCPLPTIQNVQIIKRELESEC</sequence>
<dbReference type="FunCoup" id="E3NV33">
    <property type="interactions" value="530"/>
</dbReference>
<feature type="transmembrane region" description="Helical" evidence="1">
    <location>
        <begin position="130"/>
        <end position="149"/>
    </location>
</feature>
<reference evidence="2" key="1">
    <citation type="submission" date="2007-07" db="EMBL/GenBank/DDBJ databases">
        <title>PCAP assembly of the Caenorhabditis remanei genome.</title>
        <authorList>
            <consortium name="The Caenorhabditis remanei Sequencing Consortium"/>
            <person name="Wilson R.K."/>
        </authorList>
    </citation>
    <scope>NUCLEOTIDE SEQUENCE [LARGE SCALE GENOMIC DNA]</scope>
    <source>
        <strain evidence="2">PB4641</strain>
    </source>
</reference>
<dbReference type="HOGENOM" id="CLU_1604219_0_0_1"/>
<dbReference type="AlphaFoldDB" id="E3NV33"/>
<keyword evidence="1" id="KW-1133">Transmembrane helix</keyword>
<organism evidence="3">
    <name type="scientific">Caenorhabditis remanei</name>
    <name type="common">Caenorhabditis vulgaris</name>
    <dbReference type="NCBI Taxonomy" id="31234"/>
    <lineage>
        <taxon>Eukaryota</taxon>
        <taxon>Metazoa</taxon>
        <taxon>Ecdysozoa</taxon>
        <taxon>Nematoda</taxon>
        <taxon>Chromadorea</taxon>
        <taxon>Rhabditida</taxon>
        <taxon>Rhabditina</taxon>
        <taxon>Rhabditomorpha</taxon>
        <taxon>Rhabditoidea</taxon>
        <taxon>Rhabditidae</taxon>
        <taxon>Peloderinae</taxon>
        <taxon>Caenorhabditis</taxon>
    </lineage>
</organism>
<dbReference type="OrthoDB" id="5858095at2759"/>
<gene>
    <name evidence="2" type="ORF">CRE_26026</name>
</gene>
<accession>E3NV33</accession>
<dbReference type="InParanoid" id="E3NV33"/>
<name>E3NV33_CAERE</name>